<dbReference type="HOGENOM" id="CLU_2758186_0_0_1"/>
<protein>
    <submittedName>
        <fullName evidence="1">Uncharacterized protein</fullName>
    </submittedName>
</protein>
<dbReference type="EMBL" id="KN838617">
    <property type="protein sequence ID" value="KIK00858.1"/>
    <property type="molecule type" value="Genomic_DNA"/>
</dbReference>
<reference evidence="2" key="2">
    <citation type="submission" date="2015-01" db="EMBL/GenBank/DDBJ databases">
        <title>Evolutionary Origins and Diversification of the Mycorrhizal Mutualists.</title>
        <authorList>
            <consortium name="DOE Joint Genome Institute"/>
            <consortium name="Mycorrhizal Genomics Consortium"/>
            <person name="Kohler A."/>
            <person name="Kuo A."/>
            <person name="Nagy L.G."/>
            <person name="Floudas D."/>
            <person name="Copeland A."/>
            <person name="Barry K.W."/>
            <person name="Cichocki N."/>
            <person name="Veneault-Fourrey C."/>
            <person name="LaButti K."/>
            <person name="Lindquist E.A."/>
            <person name="Lipzen A."/>
            <person name="Lundell T."/>
            <person name="Morin E."/>
            <person name="Murat C."/>
            <person name="Riley R."/>
            <person name="Ohm R."/>
            <person name="Sun H."/>
            <person name="Tunlid A."/>
            <person name="Henrissat B."/>
            <person name="Grigoriev I.V."/>
            <person name="Hibbett D.S."/>
            <person name="Martin F."/>
        </authorList>
    </citation>
    <scope>NUCLEOTIDE SEQUENCE [LARGE SCALE GENOMIC DNA]</scope>
    <source>
        <strain evidence="2">LaAM-08-1</strain>
    </source>
</reference>
<evidence type="ECO:0000313" key="1">
    <source>
        <dbReference type="EMBL" id="KIK00858.1"/>
    </source>
</evidence>
<organism evidence="1 2">
    <name type="scientific">Laccaria amethystina LaAM-08-1</name>
    <dbReference type="NCBI Taxonomy" id="1095629"/>
    <lineage>
        <taxon>Eukaryota</taxon>
        <taxon>Fungi</taxon>
        <taxon>Dikarya</taxon>
        <taxon>Basidiomycota</taxon>
        <taxon>Agaricomycotina</taxon>
        <taxon>Agaricomycetes</taxon>
        <taxon>Agaricomycetidae</taxon>
        <taxon>Agaricales</taxon>
        <taxon>Agaricineae</taxon>
        <taxon>Hydnangiaceae</taxon>
        <taxon>Laccaria</taxon>
    </lineage>
</organism>
<accession>A0A0C9XYE0</accession>
<proteinExistence type="predicted"/>
<gene>
    <name evidence="1" type="ORF">K443DRAFT_593439</name>
</gene>
<reference evidence="1 2" key="1">
    <citation type="submission" date="2014-04" db="EMBL/GenBank/DDBJ databases">
        <authorList>
            <consortium name="DOE Joint Genome Institute"/>
            <person name="Kuo A."/>
            <person name="Kohler A."/>
            <person name="Nagy L.G."/>
            <person name="Floudas D."/>
            <person name="Copeland A."/>
            <person name="Barry K.W."/>
            <person name="Cichocki N."/>
            <person name="Veneault-Fourrey C."/>
            <person name="LaButti K."/>
            <person name="Lindquist E.A."/>
            <person name="Lipzen A."/>
            <person name="Lundell T."/>
            <person name="Morin E."/>
            <person name="Murat C."/>
            <person name="Sun H."/>
            <person name="Tunlid A."/>
            <person name="Henrissat B."/>
            <person name="Grigoriev I.V."/>
            <person name="Hibbett D.S."/>
            <person name="Martin F."/>
            <person name="Nordberg H.P."/>
            <person name="Cantor M.N."/>
            <person name="Hua S.X."/>
        </authorList>
    </citation>
    <scope>NUCLEOTIDE SEQUENCE [LARGE SCALE GENOMIC DNA]</scope>
    <source>
        <strain evidence="1 2">LaAM-08-1</strain>
    </source>
</reference>
<dbReference type="Proteomes" id="UP000054477">
    <property type="component" value="Unassembled WGS sequence"/>
</dbReference>
<sequence length="70" mass="7805">MYSVNWLPNVNTASKIMEEGRIGAIERGKEGSGKCWSSPIRYSVLNGWGRPVDGFRERDRGGGKCAKCWV</sequence>
<name>A0A0C9XYE0_9AGAR</name>
<keyword evidence="2" id="KW-1185">Reference proteome</keyword>
<dbReference type="AlphaFoldDB" id="A0A0C9XYE0"/>
<evidence type="ECO:0000313" key="2">
    <source>
        <dbReference type="Proteomes" id="UP000054477"/>
    </source>
</evidence>